<feature type="chain" id="PRO_5034484289" evidence="2">
    <location>
        <begin position="21"/>
        <end position="380"/>
    </location>
</feature>
<proteinExistence type="predicted"/>
<feature type="region of interest" description="Disordered" evidence="1">
    <location>
        <begin position="116"/>
        <end position="138"/>
    </location>
</feature>
<feature type="region of interest" description="Disordered" evidence="1">
    <location>
        <begin position="20"/>
        <end position="104"/>
    </location>
</feature>
<feature type="compositionally biased region" description="Basic residues" evidence="1">
    <location>
        <begin position="90"/>
        <end position="104"/>
    </location>
</feature>
<feature type="compositionally biased region" description="Basic and acidic residues" evidence="1">
    <location>
        <begin position="45"/>
        <end position="60"/>
    </location>
</feature>
<sequence>MLLSPSVICCVAVALMTVESRKSTKPKPASLGKENTKHSGLNSLGKERTVLSGEFEKEGIHSSNNKSSKEEIKTSTLPDASNQPENVKLSTKKLKVRHSRRKTSLKLSTGAHVLGGITTQRPKPAMRRPKSNPGVNLSTDYTMDEMFRSDPTFFNLMDEALGDADEAERRKEEILKKFQGNATGRFKQWPFPFTEDTYIHEFDTAKRDMIRHWKNATRDFTELRREYAPESRSLHVAEMFTAFRRQGTRFYTVLGVEGWDGNIFEYPDVPYKYKDNPGSSHSVKSEECMTRDPRVLKFTEGESRWTFEPRINLGRYGEWIMDFPNETKIPDGPYTMHWPYKFRERDPDNMTMLINDFPTFARRRKRRGVTAVVRSRRLRV</sequence>
<feature type="compositionally biased region" description="Polar residues" evidence="1">
    <location>
        <begin position="77"/>
        <end position="89"/>
    </location>
</feature>
<dbReference type="AlphaFoldDB" id="A0A8D8TAP1"/>
<name>A0A8D8TAP1_9HEMI</name>
<evidence type="ECO:0000256" key="2">
    <source>
        <dbReference type="SAM" id="SignalP"/>
    </source>
</evidence>
<evidence type="ECO:0000256" key="1">
    <source>
        <dbReference type="SAM" id="MobiDB-lite"/>
    </source>
</evidence>
<reference evidence="3" key="1">
    <citation type="submission" date="2021-05" db="EMBL/GenBank/DDBJ databases">
        <authorList>
            <person name="Alioto T."/>
            <person name="Alioto T."/>
            <person name="Gomez Garrido J."/>
        </authorList>
    </citation>
    <scope>NUCLEOTIDE SEQUENCE</scope>
</reference>
<feature type="signal peptide" evidence="2">
    <location>
        <begin position="1"/>
        <end position="20"/>
    </location>
</feature>
<dbReference type="EMBL" id="HBUF01260540">
    <property type="protein sequence ID" value="CAG6682740.1"/>
    <property type="molecule type" value="Transcribed_RNA"/>
</dbReference>
<protein>
    <submittedName>
        <fullName evidence="3">Uncharacterized protein</fullName>
    </submittedName>
</protein>
<organism evidence="3">
    <name type="scientific">Cacopsylla melanoneura</name>
    <dbReference type="NCBI Taxonomy" id="428564"/>
    <lineage>
        <taxon>Eukaryota</taxon>
        <taxon>Metazoa</taxon>
        <taxon>Ecdysozoa</taxon>
        <taxon>Arthropoda</taxon>
        <taxon>Hexapoda</taxon>
        <taxon>Insecta</taxon>
        <taxon>Pterygota</taxon>
        <taxon>Neoptera</taxon>
        <taxon>Paraneoptera</taxon>
        <taxon>Hemiptera</taxon>
        <taxon>Sternorrhyncha</taxon>
        <taxon>Psylloidea</taxon>
        <taxon>Psyllidae</taxon>
        <taxon>Psyllinae</taxon>
        <taxon>Cacopsylla</taxon>
    </lineage>
</organism>
<evidence type="ECO:0000313" key="3">
    <source>
        <dbReference type="EMBL" id="CAG6682740.1"/>
    </source>
</evidence>
<keyword evidence="2" id="KW-0732">Signal</keyword>
<accession>A0A8D8TAP1</accession>